<evidence type="ECO:0000256" key="5">
    <source>
        <dbReference type="SAM" id="MobiDB-lite"/>
    </source>
</evidence>
<keyword evidence="3 7" id="KW-0378">Hydrolase</keyword>
<dbReference type="PANTHER" id="PTHR47053:SF1">
    <property type="entry name" value="MUREIN DD-ENDOPEPTIDASE MEPH-RELATED"/>
    <property type="match status" value="1"/>
</dbReference>
<dbReference type="InterPro" id="IPR000064">
    <property type="entry name" value="NLP_P60_dom"/>
</dbReference>
<evidence type="ECO:0000256" key="1">
    <source>
        <dbReference type="ARBA" id="ARBA00007074"/>
    </source>
</evidence>
<dbReference type="Proteomes" id="UP000198656">
    <property type="component" value="Unassembled WGS sequence"/>
</dbReference>
<dbReference type="AlphaFoldDB" id="A0A1G8IJU8"/>
<proteinExistence type="inferred from homology"/>
<protein>
    <submittedName>
        <fullName evidence="7">Cell wall-associated hydrolase, NlpC family</fullName>
    </submittedName>
</protein>
<gene>
    <name evidence="7" type="ORF">SAMN05443529_1297</name>
</gene>
<dbReference type="Gene3D" id="3.90.1720.10">
    <property type="entry name" value="endopeptidase domain like (from Nostoc punctiforme)"/>
    <property type="match status" value="1"/>
</dbReference>
<evidence type="ECO:0000256" key="4">
    <source>
        <dbReference type="ARBA" id="ARBA00022807"/>
    </source>
</evidence>
<feature type="region of interest" description="Disordered" evidence="5">
    <location>
        <begin position="49"/>
        <end position="122"/>
    </location>
</feature>
<dbReference type="Pfam" id="PF00877">
    <property type="entry name" value="NLPC_P60"/>
    <property type="match status" value="1"/>
</dbReference>
<feature type="compositionally biased region" description="Polar residues" evidence="5">
    <location>
        <begin position="49"/>
        <end position="65"/>
    </location>
</feature>
<dbReference type="GO" id="GO:0008234">
    <property type="term" value="F:cysteine-type peptidase activity"/>
    <property type="evidence" value="ECO:0007669"/>
    <property type="project" value="UniProtKB-KW"/>
</dbReference>
<evidence type="ECO:0000313" key="8">
    <source>
        <dbReference type="Proteomes" id="UP000198656"/>
    </source>
</evidence>
<keyword evidence="2" id="KW-0645">Protease</keyword>
<evidence type="ECO:0000259" key="6">
    <source>
        <dbReference type="PROSITE" id="PS51935"/>
    </source>
</evidence>
<keyword evidence="8" id="KW-1185">Reference proteome</keyword>
<accession>A0A1G8IJU8</accession>
<organism evidence="7 8">
    <name type="scientific">Desulfosporosinus hippei DSM 8344</name>
    <dbReference type="NCBI Taxonomy" id="1121419"/>
    <lineage>
        <taxon>Bacteria</taxon>
        <taxon>Bacillati</taxon>
        <taxon>Bacillota</taxon>
        <taxon>Clostridia</taxon>
        <taxon>Eubacteriales</taxon>
        <taxon>Desulfitobacteriaceae</taxon>
        <taxon>Desulfosporosinus</taxon>
    </lineage>
</organism>
<dbReference type="OrthoDB" id="9808890at2"/>
<feature type="domain" description="NlpC/P60" evidence="6">
    <location>
        <begin position="122"/>
        <end position="243"/>
    </location>
</feature>
<reference evidence="8" key="1">
    <citation type="submission" date="2016-10" db="EMBL/GenBank/DDBJ databases">
        <authorList>
            <person name="Varghese N."/>
            <person name="Submissions S."/>
        </authorList>
    </citation>
    <scope>NUCLEOTIDE SEQUENCE [LARGE SCALE GENOMIC DNA]</scope>
    <source>
        <strain evidence="8">DSM 8344</strain>
    </source>
</reference>
<dbReference type="InterPro" id="IPR038765">
    <property type="entry name" value="Papain-like_cys_pep_sf"/>
</dbReference>
<evidence type="ECO:0000256" key="2">
    <source>
        <dbReference type="ARBA" id="ARBA00022670"/>
    </source>
</evidence>
<dbReference type="GO" id="GO:0006508">
    <property type="term" value="P:proteolysis"/>
    <property type="evidence" value="ECO:0007669"/>
    <property type="project" value="UniProtKB-KW"/>
</dbReference>
<keyword evidence="4" id="KW-0788">Thiol protease</keyword>
<evidence type="ECO:0000313" key="7">
    <source>
        <dbReference type="EMBL" id="SDI19259.1"/>
    </source>
</evidence>
<dbReference type="PROSITE" id="PS51935">
    <property type="entry name" value="NLPC_P60"/>
    <property type="match status" value="1"/>
</dbReference>
<dbReference type="RefSeq" id="WP_092335277.1">
    <property type="nucleotide sequence ID" value="NZ_FNCP01000029.1"/>
</dbReference>
<sequence length="243" mass="25873">MKTLRNNKWWSLILVPVFSTSLFVTILTAAPLTITEKMDAEEIQTIAVSTSEVPKNATEPQTTSEPQATVNTATNPNTPTSSSSTPAPTSTPAKKTQPQPTQSNSTGSTTTKTTAAKPTTQPTKASAIIATGKQYLGVKYVYGGTTPAGFDCSGFVQYVFAKHGITLPRVSRDQYKIGTSVSYSNLQPGDLVFFSLAKNGVVDHEGIYIGNGQFINAASSKGVTIYTLGTYWQSAYVGAKRVL</sequence>
<feature type="compositionally biased region" description="Low complexity" evidence="5">
    <location>
        <begin position="66"/>
        <end position="122"/>
    </location>
</feature>
<dbReference type="SUPFAM" id="SSF54001">
    <property type="entry name" value="Cysteine proteinases"/>
    <property type="match status" value="1"/>
</dbReference>
<name>A0A1G8IJU8_9FIRM</name>
<evidence type="ECO:0000256" key="3">
    <source>
        <dbReference type="ARBA" id="ARBA00022801"/>
    </source>
</evidence>
<dbReference type="PANTHER" id="PTHR47053">
    <property type="entry name" value="MUREIN DD-ENDOPEPTIDASE MEPH-RELATED"/>
    <property type="match status" value="1"/>
</dbReference>
<dbReference type="STRING" id="1121419.SAMN05443529_1297"/>
<dbReference type="EMBL" id="FNCP01000029">
    <property type="protein sequence ID" value="SDI19259.1"/>
    <property type="molecule type" value="Genomic_DNA"/>
</dbReference>
<dbReference type="InterPro" id="IPR051202">
    <property type="entry name" value="Peptidase_C40"/>
</dbReference>
<comment type="similarity">
    <text evidence="1">Belongs to the peptidase C40 family.</text>
</comment>